<keyword evidence="2" id="KW-1185">Reference proteome</keyword>
<dbReference type="InterPro" id="IPR005901">
    <property type="entry name" value="GLPGLI"/>
</dbReference>
<comment type="caution">
    <text evidence="1">The sequence shown here is derived from an EMBL/GenBank/DDBJ whole genome shotgun (WGS) entry which is preliminary data.</text>
</comment>
<sequence>MYKVLFLFLFSIVSAQYYRFVYEYTMKPDIHKKDSAVTDYMNLDTDGRTSYFYNAAKYERDSVYQEDKSYAKLLSAKTFDQNLGYIIKKDYSGKAIQLYDRFKTANLSVSGLEAPVWNIQKEFRTLHNIYCQKATAQYKGRIWEAWFSKEYPVSDGPYTFTGLPGIVVQIQDSDQDHIFTLTQVKKIPSVFSLLPKSGKKVSFAEYRKIMNGFTFSIEDIEGMNIDKQTGNADLQLKGGYTARFGLDEMKKFKNMDAEISKRLRRTNNPIEKD</sequence>
<dbReference type="Pfam" id="PF09697">
    <property type="entry name" value="Porph_ging"/>
    <property type="match status" value="1"/>
</dbReference>
<dbReference type="NCBIfam" id="TIGR01200">
    <property type="entry name" value="GLPGLI"/>
    <property type="match status" value="1"/>
</dbReference>
<proteinExistence type="predicted"/>
<evidence type="ECO:0000313" key="2">
    <source>
        <dbReference type="Proteomes" id="UP001225072"/>
    </source>
</evidence>
<name>A0ABU0TG09_9FLAO</name>
<reference evidence="1 2" key="1">
    <citation type="submission" date="2023-07" db="EMBL/GenBank/DDBJ databases">
        <title>Functional and genomic diversity of the sorghum phyllosphere microbiome.</title>
        <authorList>
            <person name="Shade A."/>
        </authorList>
    </citation>
    <scope>NUCLEOTIDE SEQUENCE [LARGE SCALE GENOMIC DNA]</scope>
    <source>
        <strain evidence="1 2">SORGH_AS_1064</strain>
    </source>
</reference>
<evidence type="ECO:0000313" key="1">
    <source>
        <dbReference type="EMBL" id="MDQ1095989.1"/>
    </source>
</evidence>
<dbReference type="RefSeq" id="WP_307447621.1">
    <property type="nucleotide sequence ID" value="NZ_JAUTAL010000001.1"/>
</dbReference>
<dbReference type="Proteomes" id="UP001225072">
    <property type="component" value="Unassembled WGS sequence"/>
</dbReference>
<gene>
    <name evidence="1" type="ORF">QE404_001136</name>
</gene>
<organism evidence="1 2">
    <name type="scientific">Chryseobacterium camelliae</name>
    <dbReference type="NCBI Taxonomy" id="1265445"/>
    <lineage>
        <taxon>Bacteria</taxon>
        <taxon>Pseudomonadati</taxon>
        <taxon>Bacteroidota</taxon>
        <taxon>Flavobacteriia</taxon>
        <taxon>Flavobacteriales</taxon>
        <taxon>Weeksellaceae</taxon>
        <taxon>Chryseobacterium group</taxon>
        <taxon>Chryseobacterium</taxon>
    </lineage>
</organism>
<protein>
    <submittedName>
        <fullName evidence="1">GLPGLI family protein</fullName>
    </submittedName>
</protein>
<accession>A0ABU0TG09</accession>
<dbReference type="EMBL" id="JAUTAL010000001">
    <property type="protein sequence ID" value="MDQ1095989.1"/>
    <property type="molecule type" value="Genomic_DNA"/>
</dbReference>